<evidence type="ECO:0000313" key="3">
    <source>
        <dbReference type="Proteomes" id="UP000298493"/>
    </source>
</evidence>
<dbReference type="EMBL" id="SNSC02000001">
    <property type="protein sequence ID" value="TID27274.1"/>
    <property type="molecule type" value="Genomic_DNA"/>
</dbReference>
<gene>
    <name evidence="2" type="ORF">E6O75_ATG00041</name>
</gene>
<feature type="region of interest" description="Disordered" evidence="1">
    <location>
        <begin position="35"/>
        <end position="58"/>
    </location>
</feature>
<proteinExistence type="predicted"/>
<protein>
    <submittedName>
        <fullName evidence="2">Uncharacterized protein</fullName>
    </submittedName>
</protein>
<dbReference type="Proteomes" id="UP000298493">
    <property type="component" value="Unassembled WGS sequence"/>
</dbReference>
<comment type="caution">
    <text evidence="2">The sequence shown here is derived from an EMBL/GenBank/DDBJ whole genome shotgun (WGS) entry which is preliminary data.</text>
</comment>
<sequence length="208" mass="23952">MPRLPWRSSPAPPEKQGQQDHAWLHRFLNFNLQSTPNKEIPQEPLGTPQIAGAPTPTTPTTISPLLLLPPELRQKILNYTITSAEISNSLLYESVKTSSSTWEARVYYFDSREFAWDDESIMLSRAPFQDSQTLSSVHPLLKEDMDYVKRQWLKRVRAIGEEKRREVLRDLEEEEAGEGSFLYRGFGEGSRFPKGDVRKRIASNFLMN</sequence>
<name>A0A4Z1PMM4_9PEZI</name>
<keyword evidence="3" id="KW-1185">Reference proteome</keyword>
<evidence type="ECO:0000256" key="1">
    <source>
        <dbReference type="SAM" id="MobiDB-lite"/>
    </source>
</evidence>
<dbReference type="AlphaFoldDB" id="A0A4Z1PMM4"/>
<evidence type="ECO:0000313" key="2">
    <source>
        <dbReference type="EMBL" id="TID27274.1"/>
    </source>
</evidence>
<organism evidence="2 3">
    <name type="scientific">Venturia nashicola</name>
    <dbReference type="NCBI Taxonomy" id="86259"/>
    <lineage>
        <taxon>Eukaryota</taxon>
        <taxon>Fungi</taxon>
        <taxon>Dikarya</taxon>
        <taxon>Ascomycota</taxon>
        <taxon>Pezizomycotina</taxon>
        <taxon>Dothideomycetes</taxon>
        <taxon>Pleosporomycetidae</taxon>
        <taxon>Venturiales</taxon>
        <taxon>Venturiaceae</taxon>
        <taxon>Venturia</taxon>
    </lineage>
</organism>
<accession>A0A4Z1PMM4</accession>
<reference evidence="2 3" key="1">
    <citation type="submission" date="2019-04" db="EMBL/GenBank/DDBJ databases">
        <title>High contiguity whole genome sequence and gene annotation resource for two Venturia nashicola isolates.</title>
        <authorList>
            <person name="Prokchorchik M."/>
            <person name="Won K."/>
            <person name="Lee Y."/>
            <person name="Choi E.D."/>
            <person name="Segonzac C."/>
            <person name="Sohn K.H."/>
        </authorList>
    </citation>
    <scope>NUCLEOTIDE SEQUENCE [LARGE SCALE GENOMIC DNA]</scope>
    <source>
        <strain evidence="2 3">PRI2</strain>
    </source>
</reference>